<feature type="region of interest" description="Disordered" evidence="2">
    <location>
        <begin position="480"/>
        <end position="603"/>
    </location>
</feature>
<evidence type="ECO:0000256" key="1">
    <source>
        <dbReference type="SAM" id="Coils"/>
    </source>
</evidence>
<name>A0A9W8C9P9_TRIRA</name>
<dbReference type="AlphaFoldDB" id="A0A9W8C9P9"/>
<dbReference type="PANTHER" id="PTHR17608">
    <property type="entry name" value="GENETIC SUPPRESSOR ELEMENT 1"/>
    <property type="match status" value="1"/>
</dbReference>
<feature type="compositionally biased region" description="Basic and acidic residues" evidence="2">
    <location>
        <begin position="494"/>
        <end position="526"/>
    </location>
</feature>
<feature type="compositionally biased region" description="Polar residues" evidence="2">
    <location>
        <begin position="980"/>
        <end position="989"/>
    </location>
</feature>
<evidence type="ECO:0000313" key="5">
    <source>
        <dbReference type="Proteomes" id="UP001059041"/>
    </source>
</evidence>
<feature type="region of interest" description="Disordered" evidence="2">
    <location>
        <begin position="752"/>
        <end position="794"/>
    </location>
</feature>
<evidence type="ECO:0000259" key="3">
    <source>
        <dbReference type="Pfam" id="PF12540"/>
    </source>
</evidence>
<feature type="region of interest" description="Disordered" evidence="2">
    <location>
        <begin position="407"/>
        <end position="450"/>
    </location>
</feature>
<feature type="region of interest" description="Disordered" evidence="2">
    <location>
        <begin position="840"/>
        <end position="921"/>
    </location>
</feature>
<gene>
    <name evidence="4" type="ORF">IRJ41_018914</name>
</gene>
<dbReference type="InterPro" id="IPR042337">
    <property type="entry name" value="GSE1"/>
</dbReference>
<protein>
    <submittedName>
        <fullName evidence="4">Genetic suppressor element 1-like</fullName>
    </submittedName>
</protein>
<feature type="region of interest" description="Disordered" evidence="2">
    <location>
        <begin position="57"/>
        <end position="91"/>
    </location>
</feature>
<comment type="caution">
    <text evidence="4">The sequence shown here is derived from an EMBL/GenBank/DDBJ whole genome shotgun (WGS) entry which is preliminary data.</text>
</comment>
<keyword evidence="1" id="KW-0175">Coiled coil</keyword>
<reference evidence="4" key="1">
    <citation type="submission" date="2021-02" db="EMBL/GenBank/DDBJ databases">
        <title>Comparative genomics reveals that relaxation of natural selection precedes convergent phenotypic evolution of cavefish.</title>
        <authorList>
            <person name="Peng Z."/>
        </authorList>
    </citation>
    <scope>NUCLEOTIDE SEQUENCE</scope>
    <source>
        <tissue evidence="4">Muscle</tissue>
    </source>
</reference>
<feature type="coiled-coil region" evidence="1">
    <location>
        <begin position="660"/>
        <end position="687"/>
    </location>
</feature>
<organism evidence="4 5">
    <name type="scientific">Triplophysa rosa</name>
    <name type="common">Cave loach</name>
    <dbReference type="NCBI Taxonomy" id="992332"/>
    <lineage>
        <taxon>Eukaryota</taxon>
        <taxon>Metazoa</taxon>
        <taxon>Chordata</taxon>
        <taxon>Craniata</taxon>
        <taxon>Vertebrata</taxon>
        <taxon>Euteleostomi</taxon>
        <taxon>Actinopterygii</taxon>
        <taxon>Neopterygii</taxon>
        <taxon>Teleostei</taxon>
        <taxon>Ostariophysi</taxon>
        <taxon>Cypriniformes</taxon>
        <taxon>Nemacheilidae</taxon>
        <taxon>Triplophysa</taxon>
    </lineage>
</organism>
<feature type="domain" description="Genetic suppressor element-like" evidence="3">
    <location>
        <begin position="666"/>
        <end position="808"/>
    </location>
</feature>
<dbReference type="PANTHER" id="PTHR17608:SF4">
    <property type="entry name" value="GENETIC SUPPRESSOR ELEMENT 1"/>
    <property type="match status" value="1"/>
</dbReference>
<feature type="compositionally biased region" description="Low complexity" evidence="2">
    <location>
        <begin position="67"/>
        <end position="77"/>
    </location>
</feature>
<feature type="region of interest" description="Disordered" evidence="2">
    <location>
        <begin position="309"/>
        <end position="353"/>
    </location>
</feature>
<dbReference type="Pfam" id="PF12540">
    <property type="entry name" value="DUF3736"/>
    <property type="match status" value="1"/>
</dbReference>
<accession>A0A9W8C9P9</accession>
<evidence type="ECO:0000313" key="4">
    <source>
        <dbReference type="EMBL" id="KAI7811812.1"/>
    </source>
</evidence>
<keyword evidence="5" id="KW-1185">Reference proteome</keyword>
<feature type="coiled-coil region" evidence="1">
    <location>
        <begin position="1068"/>
        <end position="1095"/>
    </location>
</feature>
<dbReference type="EMBL" id="JAFHDT010000003">
    <property type="protein sequence ID" value="KAI7811812.1"/>
    <property type="molecule type" value="Genomic_DNA"/>
</dbReference>
<feature type="compositionally biased region" description="Low complexity" evidence="2">
    <location>
        <begin position="942"/>
        <end position="951"/>
    </location>
</feature>
<dbReference type="Proteomes" id="UP001059041">
    <property type="component" value="Linkage Group LG3"/>
</dbReference>
<feature type="compositionally biased region" description="Polar residues" evidence="2">
    <location>
        <begin position="590"/>
        <end position="603"/>
    </location>
</feature>
<feature type="region of interest" description="Disordered" evidence="2">
    <location>
        <begin position="937"/>
        <end position="1024"/>
    </location>
</feature>
<sequence>MSHEPKSPSLGMISAAPCTMATVSPLTPSPISGAMVGNGSPASQSAHSGFAAALRKLAKQAEDPRGSISSESSHVSSPVTNHISPVGTPKRVAMGTSLGPPTSTPPVVTIAPTKTVNGFWRSEGRQAEAGLRGSGQERLPSDRPLPAQEKTSLSLPPYLAGTHPFSMTSSALMQDPRLQTHLPRQVPHMLLAGTQEEYLRDGFRPYASAEELRMPVLPLGLGPGAAADALAYFHSGYLPHPSLASYRMEDYYNLSALRSYYHQLPEGGAMQALHPSAVHLPVPGVFYHGDIAHPSLTALHSERLQMEEDLRQHEREKDRDKERTREIERERQWEREVQRDKERERETGREMEIKKERAREMEKRHLSHEVHANQHSISHVNSHSLAHPFTHRQPVKDRAKLDDRLAANRPDKTKEPSLLMAPPGPYAPSGGTASGLGSSSGLQFGSGPGKAHRPMITPMMLQRPDEEDRWLARPRALKVEKVDRQGQVPSEFHQQVKEKRLDLGRPTEPAETHRERYSAHHNDMGVRDQSQPLGAPPPLISPKPLPRDHRPSPPALWNPVSLINSDRPLSHIHPFSSHTKPKPQEDESRQQSGPEKTSSMPINSLLDSGKYLAELEKSTRSFLSQQRNFFSQSGLRDYGQTQGSGSHRPAVERSDPMMVYDQALQQHRRLVSKLDLEEKKRREAREKGYYYELDDSYDESDEEEVRAHLRRVAQQPPLKPDASKEKMEFLNIFGVTTLSKRDELLEIKRRKRRRLMLERSPSPPAGQNKRKSPSPPQPPLTTRFTPEEMDNTSELEDKKHFLSMFSLNHISVEERKENEKITSLLEAIKQKNVTLDSLRYASDTPCSSPSAASHQSTSNGHPEPVNSSPDNLRFEDPPPLAPLKAPCQPKEVSPVRRVTSLQASAPPKDHPPGLNGLNGRPRVWESINQEEFAQHFHQSVLQSTQTTQQRQKAGATVGTDEQFDNASHQPPGLQKAFNKPPQTQTNGHTLNIPPHRDSPGASQDLSDEEGVSTDEDDEEETFSPRWKGIEAIFEAYEEYIEERSLEHQVLQSECRRLETHHYNLTLTAEQLSQSMRDLLAQKHNLALKRDRMQAELEHLKKCLALPLFHWHRGYYKRPSPR</sequence>
<proteinExistence type="predicted"/>
<feature type="compositionally biased region" description="Low complexity" evidence="2">
    <location>
        <begin position="429"/>
        <end position="445"/>
    </location>
</feature>
<feature type="compositionally biased region" description="Low complexity" evidence="2">
    <location>
        <begin position="847"/>
        <end position="858"/>
    </location>
</feature>
<dbReference type="InterPro" id="IPR022207">
    <property type="entry name" value="GSE-like"/>
</dbReference>
<feature type="region of interest" description="Disordered" evidence="2">
    <location>
        <begin position="127"/>
        <end position="149"/>
    </location>
</feature>
<evidence type="ECO:0000256" key="2">
    <source>
        <dbReference type="SAM" id="MobiDB-lite"/>
    </source>
</evidence>
<feature type="compositionally biased region" description="Pro residues" evidence="2">
    <location>
        <begin position="534"/>
        <end position="544"/>
    </location>
</feature>
<feature type="compositionally biased region" description="Acidic residues" evidence="2">
    <location>
        <begin position="1005"/>
        <end position="1021"/>
    </location>
</feature>